<dbReference type="AlphaFoldDB" id="A0A1F6WMT0"/>
<dbReference type="EMBL" id="MFUO01000033">
    <property type="protein sequence ID" value="OGI83201.1"/>
    <property type="molecule type" value="Genomic_DNA"/>
</dbReference>
<comment type="caution">
    <text evidence="1">The sequence shown here is derived from an EMBL/GenBank/DDBJ whole genome shotgun (WGS) entry which is preliminary data.</text>
</comment>
<name>A0A1F6WMT0_9BACT</name>
<dbReference type="STRING" id="1801764.A2903_00785"/>
<reference evidence="1 2" key="1">
    <citation type="journal article" date="2016" name="Nat. Commun.">
        <title>Thousands of microbial genomes shed light on interconnected biogeochemical processes in an aquifer system.</title>
        <authorList>
            <person name="Anantharaman K."/>
            <person name="Brown C.T."/>
            <person name="Hug L.A."/>
            <person name="Sharon I."/>
            <person name="Castelle C.J."/>
            <person name="Probst A.J."/>
            <person name="Thomas B.C."/>
            <person name="Singh A."/>
            <person name="Wilkins M.J."/>
            <person name="Karaoz U."/>
            <person name="Brodie E.L."/>
            <person name="Williams K.H."/>
            <person name="Hubbard S.S."/>
            <person name="Banfield J.F."/>
        </authorList>
    </citation>
    <scope>NUCLEOTIDE SEQUENCE [LARGE SCALE GENOMIC DNA]</scope>
</reference>
<evidence type="ECO:0000313" key="2">
    <source>
        <dbReference type="Proteomes" id="UP000178184"/>
    </source>
</evidence>
<organism evidence="1 2">
    <name type="scientific">Candidatus Nomurabacteria bacterium RIFCSPLOWO2_01_FULL_33_17</name>
    <dbReference type="NCBI Taxonomy" id="1801764"/>
    <lineage>
        <taxon>Bacteria</taxon>
        <taxon>Candidatus Nomuraibacteriota</taxon>
    </lineage>
</organism>
<dbReference type="Proteomes" id="UP000178184">
    <property type="component" value="Unassembled WGS sequence"/>
</dbReference>
<accession>A0A1F6WMT0</accession>
<protein>
    <submittedName>
        <fullName evidence="1">Uncharacterized protein</fullName>
    </submittedName>
</protein>
<sequence length="201" mass="23896">METQTKTARPATLGLFKTVEKLFNYFNPDGKKVFERIFIGKEFDGFILSKKLGFLSNDKDILHLIDPEIFKNGNSIQAPATISFINGEINVFYSFLYDPHFEIKKFSELIKFWNCPIESENWKEINDWVEFNPGEVFEKEYDEAEFPKMWEEQRYRVITQSRHKHIASVDYSFFPSVEWCILNEKVAKTEKIIAWKLWQPL</sequence>
<evidence type="ECO:0000313" key="1">
    <source>
        <dbReference type="EMBL" id="OGI83201.1"/>
    </source>
</evidence>
<proteinExistence type="predicted"/>
<gene>
    <name evidence="1" type="ORF">A2903_00785</name>
</gene>